<keyword evidence="3" id="KW-1185">Reference proteome</keyword>
<evidence type="ECO:0000313" key="2">
    <source>
        <dbReference type="EMBL" id="VDD82656.1"/>
    </source>
</evidence>
<protein>
    <submittedName>
        <fullName evidence="2 4">Uncharacterized protein</fullName>
    </submittedName>
</protein>
<proteinExistence type="predicted"/>
<dbReference type="AlphaFoldDB" id="A0A0R3ULT3"/>
<dbReference type="OrthoDB" id="5771769at2759"/>
<feature type="compositionally biased region" description="Low complexity" evidence="1">
    <location>
        <begin position="80"/>
        <end position="90"/>
    </location>
</feature>
<organism evidence="4">
    <name type="scientific">Mesocestoides corti</name>
    <name type="common">Flatworm</name>
    <dbReference type="NCBI Taxonomy" id="53468"/>
    <lineage>
        <taxon>Eukaryota</taxon>
        <taxon>Metazoa</taxon>
        <taxon>Spiralia</taxon>
        <taxon>Lophotrochozoa</taxon>
        <taxon>Platyhelminthes</taxon>
        <taxon>Cestoda</taxon>
        <taxon>Eucestoda</taxon>
        <taxon>Cyclophyllidea</taxon>
        <taxon>Mesocestoididae</taxon>
        <taxon>Mesocestoides</taxon>
    </lineage>
</organism>
<evidence type="ECO:0000313" key="4">
    <source>
        <dbReference type="WBParaSite" id="MCU_006483-RA"/>
    </source>
</evidence>
<feature type="compositionally biased region" description="Gly residues" evidence="1">
    <location>
        <begin position="1"/>
        <end position="10"/>
    </location>
</feature>
<accession>A0A0R3ULT3</accession>
<dbReference type="EMBL" id="UXSR01005551">
    <property type="protein sequence ID" value="VDD82656.1"/>
    <property type="molecule type" value="Genomic_DNA"/>
</dbReference>
<feature type="region of interest" description="Disordered" evidence="1">
    <location>
        <begin position="1"/>
        <end position="90"/>
    </location>
</feature>
<sequence>MTTAGSGMGKGGRESRVGNATASKAEAGAVQHERGPRNSTLRRQVALMLQDRIAHQHRRDIPPTSAPASPNFGKPPPNQTHPFTPSPHFTPTYLSAPLHMPDWCNQRPYNPPHPESF</sequence>
<evidence type="ECO:0000313" key="3">
    <source>
        <dbReference type="Proteomes" id="UP000267029"/>
    </source>
</evidence>
<gene>
    <name evidence="2" type="ORF">MCOS_LOCUS8659</name>
</gene>
<dbReference type="WBParaSite" id="MCU_006483-RA">
    <property type="protein sequence ID" value="MCU_006483-RA"/>
    <property type="gene ID" value="MCU_006483"/>
</dbReference>
<name>A0A0R3ULT3_MESCO</name>
<reference evidence="4" key="2">
    <citation type="submission" date="2019-11" db="UniProtKB">
        <authorList>
            <consortium name="WormBaseParasite"/>
        </authorList>
    </citation>
    <scope>IDENTIFICATION</scope>
</reference>
<evidence type="ECO:0000256" key="1">
    <source>
        <dbReference type="SAM" id="MobiDB-lite"/>
    </source>
</evidence>
<dbReference type="Proteomes" id="UP000267029">
    <property type="component" value="Unassembled WGS sequence"/>
</dbReference>
<reference evidence="2 3" key="1">
    <citation type="submission" date="2018-10" db="EMBL/GenBank/DDBJ databases">
        <authorList>
            <consortium name="Pathogen Informatics"/>
        </authorList>
    </citation>
    <scope>NUCLEOTIDE SEQUENCE [LARGE SCALE GENOMIC DNA]</scope>
</reference>